<keyword evidence="5" id="KW-0732">Signal</keyword>
<evidence type="ECO:0000256" key="6">
    <source>
        <dbReference type="ARBA" id="ARBA00022801"/>
    </source>
</evidence>
<evidence type="ECO:0000256" key="7">
    <source>
        <dbReference type="ARBA" id="ARBA00023136"/>
    </source>
</evidence>
<dbReference type="PANTHER" id="PTHR30627:SF24">
    <property type="entry name" value="PENICILLIN-BINDING PROTEIN 4B"/>
    <property type="match status" value="1"/>
</dbReference>
<evidence type="ECO:0000256" key="5">
    <source>
        <dbReference type="ARBA" id="ARBA00022729"/>
    </source>
</evidence>
<dbReference type="EMBL" id="CP035493">
    <property type="protein sequence ID" value="QAY71735.1"/>
    <property type="molecule type" value="Genomic_DNA"/>
</dbReference>
<evidence type="ECO:0000259" key="11">
    <source>
        <dbReference type="Pfam" id="PF03717"/>
    </source>
</evidence>
<dbReference type="Pfam" id="PF03717">
    <property type="entry name" value="PBP_dimer"/>
    <property type="match status" value="1"/>
</dbReference>
<keyword evidence="7" id="KW-0472">Membrane</keyword>
<dbReference type="GO" id="GO:0017001">
    <property type="term" value="P:antibiotic catabolic process"/>
    <property type="evidence" value="ECO:0007669"/>
    <property type="project" value="InterPro"/>
</dbReference>
<comment type="catalytic activity">
    <reaction evidence="9">
        <text>a beta-lactam + H2O = a substituted beta-amino acid</text>
        <dbReference type="Rhea" id="RHEA:20401"/>
        <dbReference type="ChEBI" id="CHEBI:15377"/>
        <dbReference type="ChEBI" id="CHEBI:35627"/>
        <dbReference type="ChEBI" id="CHEBI:140347"/>
        <dbReference type="EC" id="3.5.2.6"/>
    </reaction>
</comment>
<evidence type="ECO:0000313" key="12">
    <source>
        <dbReference type="EMBL" id="QAY71735.1"/>
    </source>
</evidence>
<dbReference type="PROSITE" id="PS00337">
    <property type="entry name" value="BETA_LACTAMASE_D"/>
    <property type="match status" value="1"/>
</dbReference>
<proteinExistence type="inferred from homology"/>
<dbReference type="InterPro" id="IPR002137">
    <property type="entry name" value="Beta-lactam_class-D_AS"/>
</dbReference>
<sequence length="644" mass="66328">MVALVLGPVLALPLAACTGSDIPSVDKAADAFVGALQSGSFDGVDLHQDTSADPQTQRSEILEPLLTAAGAEKPDVVVHKVTTVETGDDKGRKATAELQWTWPLGGDATWTYLTDAELTYVEPEKDSDQPGYWSTLWQPDVLVPGLQPGERLKVDRVAPVRGDILDGAGEPLVTTRDVLRIGIDKTHASAAEWDGAARALAQLANDGGITVDADAYAAKVAKAGAKAFVDLVTVRKESPQIDVGAARLTKGVGVIEGQAALAPTSTFARAILGRSGEATEEIITGSDGRVKQGDVTGLSGLQKQYDVQLTGSPGILVTAVDPQDDATEPRELYKKEAVNGTSLQTTFDVGLQERAESVLASTTSAAAIVAIRPSTGDVLAAASGPGSKGLDTALLGKYAPGSTFKVVDALAFGRKGITPDTTIPCTPTITVNGREFQNVPEYPSSALGDIPLRTAIAHSCNTAMISQHDVVAQQDLVTAAQDLGLGVETPVGAPVFYGNVPSDATPAQHAATLIGQDRIEASPFTMARIAASVAAGKRVDPVLVKPATPATAKDVPTSALTAAEADTLRQLMGGVVENGSASVLQDVPGIVGAKTGTAQFGDGTQQHTWMIAIAGDLAVAVFVEVGDRGSTTSGPLMHAFLTGS</sequence>
<evidence type="ECO:0000313" key="13">
    <source>
        <dbReference type="Proteomes" id="UP000292118"/>
    </source>
</evidence>
<comment type="subcellular location">
    <subcellularLocation>
        <location evidence="1">Membrane</location>
    </subcellularLocation>
</comment>
<dbReference type="GO" id="GO:0005886">
    <property type="term" value="C:plasma membrane"/>
    <property type="evidence" value="ECO:0007669"/>
    <property type="project" value="TreeGrafter"/>
</dbReference>
<evidence type="ECO:0000259" key="10">
    <source>
        <dbReference type="Pfam" id="PF00905"/>
    </source>
</evidence>
<dbReference type="Gene3D" id="3.90.1310.10">
    <property type="entry name" value="Penicillin-binding protein 2a (Domain 2)"/>
    <property type="match status" value="1"/>
</dbReference>
<comment type="similarity">
    <text evidence="3 9">Belongs to the class-D beta-lactamase family.</text>
</comment>
<dbReference type="OrthoDB" id="5241017at2"/>
<name>A0A4P6F872_9MICO</name>
<evidence type="ECO:0000256" key="3">
    <source>
        <dbReference type="ARBA" id="ARBA00007898"/>
    </source>
</evidence>
<dbReference type="PANTHER" id="PTHR30627">
    <property type="entry name" value="PEPTIDOGLYCAN D,D-TRANSPEPTIDASE"/>
    <property type="match status" value="1"/>
</dbReference>
<organism evidence="12 13">
    <name type="scientific">Xylanimonas protaetiae</name>
    <dbReference type="NCBI Taxonomy" id="2509457"/>
    <lineage>
        <taxon>Bacteria</taxon>
        <taxon>Bacillati</taxon>
        <taxon>Actinomycetota</taxon>
        <taxon>Actinomycetes</taxon>
        <taxon>Micrococcales</taxon>
        <taxon>Promicromonosporaceae</taxon>
        <taxon>Xylanimonas</taxon>
    </lineage>
</organism>
<gene>
    <name evidence="12" type="ORF">ET471_04665</name>
</gene>
<dbReference type="GO" id="GO:0008800">
    <property type="term" value="F:beta-lactamase activity"/>
    <property type="evidence" value="ECO:0007669"/>
    <property type="project" value="UniProtKB-UniRule"/>
</dbReference>
<feature type="domain" description="Penicillin-binding protein transpeptidase" evidence="10">
    <location>
        <begin position="367"/>
        <end position="639"/>
    </location>
</feature>
<dbReference type="Gene3D" id="3.40.710.10">
    <property type="entry name" value="DD-peptidase/beta-lactamase superfamily"/>
    <property type="match status" value="1"/>
</dbReference>
<keyword evidence="8 9" id="KW-0046">Antibiotic resistance</keyword>
<dbReference type="InterPro" id="IPR001460">
    <property type="entry name" value="PCN-bd_Tpept"/>
</dbReference>
<dbReference type="SUPFAM" id="SSF56519">
    <property type="entry name" value="Penicillin binding protein dimerisation domain"/>
    <property type="match status" value="1"/>
</dbReference>
<evidence type="ECO:0000256" key="2">
    <source>
        <dbReference type="ARBA" id="ARBA00007171"/>
    </source>
</evidence>
<feature type="domain" description="Penicillin-binding protein dimerisation" evidence="11">
    <location>
        <begin position="158"/>
        <end position="324"/>
    </location>
</feature>
<protein>
    <recommendedName>
        <fullName evidence="4 9">Beta-lactamase</fullName>
        <ecNumber evidence="4 9">3.5.2.6</ecNumber>
    </recommendedName>
</protein>
<dbReference type="Pfam" id="PF00905">
    <property type="entry name" value="Transpeptidase"/>
    <property type="match status" value="1"/>
</dbReference>
<comment type="similarity">
    <text evidence="2">Belongs to the transpeptidase family.</text>
</comment>
<evidence type="ECO:0000256" key="9">
    <source>
        <dbReference type="RuleBase" id="RU361140"/>
    </source>
</evidence>
<dbReference type="SUPFAM" id="SSF56601">
    <property type="entry name" value="beta-lactamase/transpeptidase-like"/>
    <property type="match status" value="1"/>
</dbReference>
<dbReference type="KEGG" id="xya:ET471_04665"/>
<dbReference type="InterPro" id="IPR036138">
    <property type="entry name" value="PBP_dimer_sf"/>
</dbReference>
<dbReference type="EC" id="3.5.2.6" evidence="4 9"/>
<dbReference type="InterPro" id="IPR050515">
    <property type="entry name" value="Beta-lactam/transpept"/>
</dbReference>
<accession>A0A4P6F872</accession>
<dbReference type="AlphaFoldDB" id="A0A4P6F872"/>
<dbReference type="GO" id="GO:0071555">
    <property type="term" value="P:cell wall organization"/>
    <property type="evidence" value="ECO:0007669"/>
    <property type="project" value="TreeGrafter"/>
</dbReference>
<evidence type="ECO:0000256" key="4">
    <source>
        <dbReference type="ARBA" id="ARBA00012865"/>
    </source>
</evidence>
<dbReference type="Proteomes" id="UP000292118">
    <property type="component" value="Chromosome"/>
</dbReference>
<dbReference type="InterPro" id="IPR005311">
    <property type="entry name" value="PBP_dimer"/>
</dbReference>
<dbReference type="GO" id="GO:0071972">
    <property type="term" value="F:peptidoglycan L,D-transpeptidase activity"/>
    <property type="evidence" value="ECO:0007669"/>
    <property type="project" value="TreeGrafter"/>
</dbReference>
<reference evidence="12 13" key="1">
    <citation type="submission" date="2019-01" db="EMBL/GenBank/DDBJ databases">
        <title>Genome sequencing of strain FW10M-9.</title>
        <authorList>
            <person name="Heo J."/>
            <person name="Kim S.-J."/>
            <person name="Kim J.-S."/>
            <person name="Hong S.-B."/>
            <person name="Kwon S.-W."/>
        </authorList>
    </citation>
    <scope>NUCLEOTIDE SEQUENCE [LARGE SCALE GENOMIC DNA]</scope>
    <source>
        <strain evidence="12 13">FW10M-9</strain>
    </source>
</reference>
<dbReference type="GO" id="GO:0046677">
    <property type="term" value="P:response to antibiotic"/>
    <property type="evidence" value="ECO:0007669"/>
    <property type="project" value="UniProtKB-UniRule"/>
</dbReference>
<evidence type="ECO:0000256" key="1">
    <source>
        <dbReference type="ARBA" id="ARBA00004370"/>
    </source>
</evidence>
<evidence type="ECO:0000256" key="8">
    <source>
        <dbReference type="ARBA" id="ARBA00023251"/>
    </source>
</evidence>
<dbReference type="InterPro" id="IPR012338">
    <property type="entry name" value="Beta-lactam/transpept-like"/>
</dbReference>
<keyword evidence="6 9" id="KW-0378">Hydrolase</keyword>
<keyword evidence="13" id="KW-1185">Reference proteome</keyword>
<dbReference type="GO" id="GO:0008658">
    <property type="term" value="F:penicillin binding"/>
    <property type="evidence" value="ECO:0007669"/>
    <property type="project" value="InterPro"/>
</dbReference>